<dbReference type="PROSITE" id="PS01066">
    <property type="entry name" value="UPP_SYNTHASE"/>
    <property type="match status" value="1"/>
</dbReference>
<dbReference type="PANTHER" id="PTHR10291:SF43">
    <property type="entry name" value="DEHYDRODOLICHYL DIPHOSPHATE SYNTHASE COMPLEX SUBUNIT DHDDS"/>
    <property type="match status" value="1"/>
</dbReference>
<protein>
    <recommendedName>
        <fullName evidence="4">Alkyl transferase</fullName>
        <ecNumber evidence="4">2.5.1.-</ecNumber>
    </recommendedName>
</protein>
<dbReference type="GO" id="GO:0005811">
    <property type="term" value="C:lipid droplet"/>
    <property type="evidence" value="ECO:0007669"/>
    <property type="project" value="TreeGrafter"/>
</dbReference>
<dbReference type="EMBL" id="ML170165">
    <property type="protein sequence ID" value="TDL24879.1"/>
    <property type="molecule type" value="Genomic_DNA"/>
</dbReference>
<organism evidence="5 6">
    <name type="scientific">Rickenella mellea</name>
    <dbReference type="NCBI Taxonomy" id="50990"/>
    <lineage>
        <taxon>Eukaryota</taxon>
        <taxon>Fungi</taxon>
        <taxon>Dikarya</taxon>
        <taxon>Basidiomycota</taxon>
        <taxon>Agaricomycotina</taxon>
        <taxon>Agaricomycetes</taxon>
        <taxon>Hymenochaetales</taxon>
        <taxon>Rickenellaceae</taxon>
        <taxon>Rickenella</taxon>
    </lineage>
</organism>
<dbReference type="NCBIfam" id="TIGR00055">
    <property type="entry name" value="uppS"/>
    <property type="match status" value="1"/>
</dbReference>
<dbReference type="InterPro" id="IPR036424">
    <property type="entry name" value="UPP_synth-like_sf"/>
</dbReference>
<comment type="similarity">
    <text evidence="1 4">Belongs to the UPP synthase family.</text>
</comment>
<dbReference type="GO" id="GO:0016094">
    <property type="term" value="P:polyprenol biosynthetic process"/>
    <property type="evidence" value="ECO:0007669"/>
    <property type="project" value="TreeGrafter"/>
</dbReference>
<dbReference type="InterPro" id="IPR018520">
    <property type="entry name" value="UPP_synth-like_CS"/>
</dbReference>
<accession>A0A4Y7QDE1</accession>
<keyword evidence="2 4" id="KW-0808">Transferase</keyword>
<dbReference type="EC" id="2.5.1.-" evidence="4"/>
<dbReference type="AlphaFoldDB" id="A0A4Y7QDE1"/>
<evidence type="ECO:0000256" key="3">
    <source>
        <dbReference type="ARBA" id="ARBA00022842"/>
    </source>
</evidence>
<evidence type="ECO:0000256" key="4">
    <source>
        <dbReference type="RuleBase" id="RU363018"/>
    </source>
</evidence>
<dbReference type="Gene3D" id="3.40.1180.10">
    <property type="entry name" value="Decaprenyl diphosphate synthase-like"/>
    <property type="match status" value="1"/>
</dbReference>
<dbReference type="VEuPathDB" id="FungiDB:BD410DRAFT_785605"/>
<evidence type="ECO:0000256" key="2">
    <source>
        <dbReference type="ARBA" id="ARBA00022679"/>
    </source>
</evidence>
<dbReference type="Pfam" id="PF01255">
    <property type="entry name" value="Prenyltransf"/>
    <property type="match status" value="1"/>
</dbReference>
<dbReference type="GO" id="GO:0005783">
    <property type="term" value="C:endoplasmic reticulum"/>
    <property type="evidence" value="ECO:0007669"/>
    <property type="project" value="TreeGrafter"/>
</dbReference>
<keyword evidence="6" id="KW-1185">Reference proteome</keyword>
<dbReference type="GO" id="GO:0016020">
    <property type="term" value="C:membrane"/>
    <property type="evidence" value="ECO:0007669"/>
    <property type="project" value="TreeGrafter"/>
</dbReference>
<evidence type="ECO:0000313" key="6">
    <source>
        <dbReference type="Proteomes" id="UP000294933"/>
    </source>
</evidence>
<name>A0A4Y7QDE1_9AGAM</name>
<dbReference type="CDD" id="cd00475">
    <property type="entry name" value="Cis_IPPS"/>
    <property type="match status" value="1"/>
</dbReference>
<reference evidence="5 6" key="1">
    <citation type="submission" date="2018-06" db="EMBL/GenBank/DDBJ databases">
        <title>A transcriptomic atlas of mushroom development highlights an independent origin of complex multicellularity.</title>
        <authorList>
            <consortium name="DOE Joint Genome Institute"/>
            <person name="Krizsan K."/>
            <person name="Almasi E."/>
            <person name="Merenyi Z."/>
            <person name="Sahu N."/>
            <person name="Viragh M."/>
            <person name="Koszo T."/>
            <person name="Mondo S."/>
            <person name="Kiss B."/>
            <person name="Balint B."/>
            <person name="Kues U."/>
            <person name="Barry K."/>
            <person name="Hegedus J.C."/>
            <person name="Henrissat B."/>
            <person name="Johnson J."/>
            <person name="Lipzen A."/>
            <person name="Ohm R."/>
            <person name="Nagy I."/>
            <person name="Pangilinan J."/>
            <person name="Yan J."/>
            <person name="Xiong Y."/>
            <person name="Grigoriev I.V."/>
            <person name="Hibbett D.S."/>
            <person name="Nagy L.G."/>
        </authorList>
    </citation>
    <scope>NUCLEOTIDE SEQUENCE [LARGE SCALE GENOMIC DNA]</scope>
    <source>
        <strain evidence="5 6">SZMC22713</strain>
    </source>
</reference>
<dbReference type="GO" id="GO:1904423">
    <property type="term" value="C:dehydrodolichyl diphosphate synthase complex"/>
    <property type="evidence" value="ECO:0007669"/>
    <property type="project" value="TreeGrafter"/>
</dbReference>
<dbReference type="GO" id="GO:0045547">
    <property type="term" value="F:ditrans,polycis-polyprenyl diphosphate synthase [(2E,6E)-farnesyl diphosphate specific] activity"/>
    <property type="evidence" value="ECO:0007669"/>
    <property type="project" value="TreeGrafter"/>
</dbReference>
<sequence>MDGNRRYARKRHLNVTQGHTDGYGALRKLLEVCLQLHIKCVTVYAFSIENFKRSEEEVRALMTLAKEKLLELCENGDLLEEYGVKLNVLGKTALLPHDVQEAVRKAEVMTQNHNRAILNLCMPYTSRDEIVTAIESTINKTLENGTNLDDITEDSIDAEMMTTARGSPPLDILVRTSGVRRLSDFMLWQCCENTQIHFTPTYWPDFGMREFIPVILEYQVKVWNRRKHVTKKAT</sequence>
<proteinExistence type="inferred from homology"/>
<dbReference type="SUPFAM" id="SSF64005">
    <property type="entry name" value="Undecaprenyl diphosphate synthase"/>
    <property type="match status" value="1"/>
</dbReference>
<dbReference type="InterPro" id="IPR001441">
    <property type="entry name" value="UPP_synth-like"/>
</dbReference>
<keyword evidence="3" id="KW-0460">Magnesium</keyword>
<dbReference type="FunFam" id="3.40.1180.10:FF:000005">
    <property type="entry name" value="Alkyl transferase"/>
    <property type="match status" value="1"/>
</dbReference>
<dbReference type="STRING" id="50990.A0A4Y7QDE1"/>
<gene>
    <name evidence="5" type="ORF">BD410DRAFT_785605</name>
</gene>
<dbReference type="OrthoDB" id="4173905at2759"/>
<evidence type="ECO:0000256" key="1">
    <source>
        <dbReference type="ARBA" id="ARBA00005432"/>
    </source>
</evidence>
<evidence type="ECO:0000313" key="5">
    <source>
        <dbReference type="EMBL" id="TDL24879.1"/>
    </source>
</evidence>
<dbReference type="PANTHER" id="PTHR10291">
    <property type="entry name" value="DEHYDRODOLICHYL DIPHOSPHATE SYNTHASE FAMILY MEMBER"/>
    <property type="match status" value="1"/>
</dbReference>
<dbReference type="Proteomes" id="UP000294933">
    <property type="component" value="Unassembled WGS sequence"/>
</dbReference>